<dbReference type="InterPro" id="IPR003609">
    <property type="entry name" value="Pan_app"/>
</dbReference>
<dbReference type="Proteomes" id="UP000594262">
    <property type="component" value="Unplaced"/>
</dbReference>
<evidence type="ECO:0000259" key="2">
    <source>
        <dbReference type="PROSITE" id="PS50948"/>
    </source>
</evidence>
<dbReference type="Pfam" id="PF00024">
    <property type="entry name" value="PAN_1"/>
    <property type="match status" value="1"/>
</dbReference>
<feature type="chain" id="PRO_5029765568" description="Apple domain-containing protein" evidence="1">
    <location>
        <begin position="19"/>
        <end position="465"/>
    </location>
</feature>
<accession>A0A7M5X269</accession>
<protein>
    <recommendedName>
        <fullName evidence="2">Apple domain-containing protein</fullName>
    </recommendedName>
</protein>
<proteinExistence type="predicted"/>
<dbReference type="Gene3D" id="3.50.4.10">
    <property type="entry name" value="Hepatocyte Growth Factor"/>
    <property type="match status" value="1"/>
</dbReference>
<evidence type="ECO:0000313" key="4">
    <source>
        <dbReference type="Proteomes" id="UP000594262"/>
    </source>
</evidence>
<dbReference type="GeneID" id="136798366"/>
<feature type="domain" description="Apple" evidence="2">
    <location>
        <begin position="42"/>
        <end position="122"/>
    </location>
</feature>
<sequence length="465" mass="53314">MVFYIFFLIGGLIPSVFAGKPSIVRKKEITNGKAPDGEPMFLSYINFAKFQNKMLVVGVPSASIINATFDECNEKCLEMNDCVSMNVYKENGTKCDLMSTDQHHANMTVLDVQGVDYYEPTSDCVRGNTNCTNNSFCMPDHHTGDVKCQCKRSKTQNWNCLENDTKSSTQNPLGYVPDPNEDQQYWFPYVGPTWKVSFYFDASSIELDMLPNEMYVFQMRSKTNVILEAKIINGMMHLVAHELNSKCKILLGNKVYHFEVMMSYKGFYEGMQQFQLTTEENGKTITGSGTTYYKYIRQHSDVTLSVINFELKNIQVDNIPSEYQTSSQWTLLEIPQLKLEWILHLKVKVFSFDITTGNIVVIEGLFKLAYNINADKHKYQVRTIDEKGKLLTTYKLYVDDVEREKFQEFTLIQQFDASLAAHVVKVIVNKNVVYVGKTKATAYRNAQLKTGVIETKIADFYMFNL</sequence>
<reference evidence="3" key="1">
    <citation type="submission" date="2021-01" db="UniProtKB">
        <authorList>
            <consortium name="EnsemblMetazoa"/>
        </authorList>
    </citation>
    <scope>IDENTIFICATION</scope>
</reference>
<keyword evidence="4" id="KW-1185">Reference proteome</keyword>
<evidence type="ECO:0000256" key="1">
    <source>
        <dbReference type="SAM" id="SignalP"/>
    </source>
</evidence>
<feature type="signal peptide" evidence="1">
    <location>
        <begin position="1"/>
        <end position="18"/>
    </location>
</feature>
<dbReference type="RefSeq" id="XP_066911076.1">
    <property type="nucleotide sequence ID" value="XM_067054975.1"/>
</dbReference>
<dbReference type="PROSITE" id="PS50948">
    <property type="entry name" value="PAN"/>
    <property type="match status" value="1"/>
</dbReference>
<dbReference type="SMART" id="SM00473">
    <property type="entry name" value="PAN_AP"/>
    <property type="match status" value="1"/>
</dbReference>
<dbReference type="EnsemblMetazoa" id="CLYHEMT016466.1">
    <property type="protein sequence ID" value="CLYHEMP016466.1"/>
    <property type="gene ID" value="CLYHEMG016466"/>
</dbReference>
<name>A0A7M5X269_9CNID</name>
<organism evidence="3 4">
    <name type="scientific">Clytia hemisphaerica</name>
    <dbReference type="NCBI Taxonomy" id="252671"/>
    <lineage>
        <taxon>Eukaryota</taxon>
        <taxon>Metazoa</taxon>
        <taxon>Cnidaria</taxon>
        <taxon>Hydrozoa</taxon>
        <taxon>Hydroidolina</taxon>
        <taxon>Leptothecata</taxon>
        <taxon>Obeliida</taxon>
        <taxon>Clytiidae</taxon>
        <taxon>Clytia</taxon>
    </lineage>
</organism>
<keyword evidence="1" id="KW-0732">Signal</keyword>
<evidence type="ECO:0000313" key="3">
    <source>
        <dbReference type="EnsemblMetazoa" id="CLYHEMP016466.1"/>
    </source>
</evidence>
<dbReference type="SUPFAM" id="SSF57414">
    <property type="entry name" value="Hairpin loop containing domain-like"/>
    <property type="match status" value="1"/>
</dbReference>
<dbReference type="AlphaFoldDB" id="A0A7M5X269"/>